<keyword evidence="6" id="KW-0560">Oxidoreductase</keyword>
<dbReference type="RefSeq" id="XP_015468621.1">
    <property type="nucleotide sequence ID" value="XM_015610524.1"/>
</dbReference>
<protein>
    <recommendedName>
        <fullName evidence="10">Phytanoyl-CoA dioxygenase</fullName>
    </recommendedName>
</protein>
<dbReference type="InterPro" id="IPR008775">
    <property type="entry name" value="Phytyl_CoA_dOase-like"/>
</dbReference>
<keyword evidence="9" id="KW-1185">Reference proteome</keyword>
<evidence type="ECO:0000256" key="7">
    <source>
        <dbReference type="ARBA" id="ARBA00023004"/>
    </source>
</evidence>
<name>A0A0V1Q231_9ASCO</name>
<dbReference type="GO" id="GO:0046872">
    <property type="term" value="F:metal ion binding"/>
    <property type="evidence" value="ECO:0007669"/>
    <property type="project" value="UniProtKB-KW"/>
</dbReference>
<dbReference type="OrthoDB" id="445007at2759"/>
<dbReference type="Proteomes" id="UP000054251">
    <property type="component" value="Unassembled WGS sequence"/>
</dbReference>
<evidence type="ECO:0000256" key="1">
    <source>
        <dbReference type="ARBA" id="ARBA00001962"/>
    </source>
</evidence>
<evidence type="ECO:0008006" key="10">
    <source>
        <dbReference type="Google" id="ProtNLM"/>
    </source>
</evidence>
<evidence type="ECO:0000313" key="9">
    <source>
        <dbReference type="Proteomes" id="UP000054251"/>
    </source>
</evidence>
<sequence length="345" mass="38766">MYQPVYSKTSGQVDRTKKDGTEKVFLRTPKDDRVLKVSKDDLVISEPVTAEKISEKLECYGGCIVRNYLPVEDCDQILTDLRPHLDADVAWEGDFFPRETRRSCGTAVKSKTAAEKVLAHPLNLAVSNRFLAQENHFINGDKLATGYSPAQHNSMITFDVGPGAKDQVLHRDDMLHHNIRHKMDKFEYGYETAVGTVLGLTKTTKANGATRFVPGSHLWDHLRKPTEEECVYAELEKGDCFFMLASCFHGGSANTTKNEHRILTILFMTKGICRQEENIFLGTPLNYFKSLSIEALKALGLTTSEPFCGFYELKDPLSFLKEDFKSNDASGDDLFTNSYPIVIDT</sequence>
<comment type="cofactor">
    <cofactor evidence="1">
        <name>Fe cation</name>
        <dbReference type="ChEBI" id="CHEBI:24875"/>
    </cofactor>
</comment>
<evidence type="ECO:0000256" key="5">
    <source>
        <dbReference type="ARBA" id="ARBA00022964"/>
    </source>
</evidence>
<evidence type="ECO:0000256" key="2">
    <source>
        <dbReference type="ARBA" id="ARBA00005830"/>
    </source>
</evidence>
<comment type="caution">
    <text evidence="8">The sequence shown here is derived from an EMBL/GenBank/DDBJ whole genome shotgun (WGS) entry which is preliminary data.</text>
</comment>
<dbReference type="PANTHER" id="PTHR20883">
    <property type="entry name" value="PHYTANOYL-COA DIOXYGENASE DOMAIN CONTAINING 1"/>
    <property type="match status" value="1"/>
</dbReference>
<proteinExistence type="inferred from homology"/>
<evidence type="ECO:0000256" key="4">
    <source>
        <dbReference type="ARBA" id="ARBA00022723"/>
    </source>
</evidence>
<dbReference type="GO" id="GO:0051213">
    <property type="term" value="F:dioxygenase activity"/>
    <property type="evidence" value="ECO:0007669"/>
    <property type="project" value="UniProtKB-KW"/>
</dbReference>
<dbReference type="EMBL" id="LMYN01000025">
    <property type="protein sequence ID" value="KSA02519.1"/>
    <property type="molecule type" value="Genomic_DNA"/>
</dbReference>
<dbReference type="PANTHER" id="PTHR20883:SF45">
    <property type="entry name" value="PHYTANOYL-COA DIOXYGENASE FAMILY PROTEIN"/>
    <property type="match status" value="1"/>
</dbReference>
<dbReference type="Pfam" id="PF05721">
    <property type="entry name" value="PhyH"/>
    <property type="match status" value="1"/>
</dbReference>
<dbReference type="GeneID" id="26838703"/>
<dbReference type="AlphaFoldDB" id="A0A0V1Q231"/>
<evidence type="ECO:0000256" key="3">
    <source>
        <dbReference type="ARBA" id="ARBA00011738"/>
    </source>
</evidence>
<reference evidence="8 9" key="1">
    <citation type="submission" date="2015-11" db="EMBL/GenBank/DDBJ databases">
        <title>The genome of Debaryomyces fabryi.</title>
        <authorList>
            <person name="Tafer H."/>
            <person name="Lopandic K."/>
        </authorList>
    </citation>
    <scope>NUCLEOTIDE SEQUENCE [LARGE SCALE GENOMIC DNA]</scope>
    <source>
        <strain evidence="8 9">CBS 789</strain>
    </source>
</reference>
<comment type="similarity">
    <text evidence="2">Belongs to the PhyH family.</text>
</comment>
<keyword evidence="4" id="KW-0479">Metal-binding</keyword>
<organism evidence="8 9">
    <name type="scientific">Debaryomyces fabryi</name>
    <dbReference type="NCBI Taxonomy" id="58627"/>
    <lineage>
        <taxon>Eukaryota</taxon>
        <taxon>Fungi</taxon>
        <taxon>Dikarya</taxon>
        <taxon>Ascomycota</taxon>
        <taxon>Saccharomycotina</taxon>
        <taxon>Pichiomycetes</taxon>
        <taxon>Debaryomycetaceae</taxon>
        <taxon>Debaryomyces</taxon>
    </lineage>
</organism>
<keyword evidence="5" id="KW-0223">Dioxygenase</keyword>
<dbReference type="Gene3D" id="2.60.120.620">
    <property type="entry name" value="q2cbj1_9rhob like domain"/>
    <property type="match status" value="1"/>
</dbReference>
<gene>
    <name evidence="8" type="ORF">AC631_01694</name>
</gene>
<evidence type="ECO:0000256" key="6">
    <source>
        <dbReference type="ARBA" id="ARBA00023002"/>
    </source>
</evidence>
<accession>A0A0V1Q231</accession>
<comment type="subunit">
    <text evidence="3">Homodimer.</text>
</comment>
<evidence type="ECO:0000313" key="8">
    <source>
        <dbReference type="EMBL" id="KSA02519.1"/>
    </source>
</evidence>
<keyword evidence="7" id="KW-0408">Iron</keyword>
<dbReference type="SUPFAM" id="SSF51197">
    <property type="entry name" value="Clavaminate synthase-like"/>
    <property type="match status" value="1"/>
</dbReference>